<dbReference type="Proteomes" id="UP001501302">
    <property type="component" value="Unassembled WGS sequence"/>
</dbReference>
<evidence type="ECO:0000259" key="1">
    <source>
        <dbReference type="Pfam" id="PF04230"/>
    </source>
</evidence>
<accession>A0ABP9GH76</accession>
<evidence type="ECO:0000313" key="2">
    <source>
        <dbReference type="EMBL" id="GAA4942994.1"/>
    </source>
</evidence>
<organism evidence="2 3">
    <name type="scientific">Algibacter agarivorans</name>
    <dbReference type="NCBI Taxonomy" id="1109741"/>
    <lineage>
        <taxon>Bacteria</taxon>
        <taxon>Pseudomonadati</taxon>
        <taxon>Bacteroidota</taxon>
        <taxon>Flavobacteriia</taxon>
        <taxon>Flavobacteriales</taxon>
        <taxon>Flavobacteriaceae</taxon>
        <taxon>Algibacter</taxon>
    </lineage>
</organism>
<reference evidence="3" key="1">
    <citation type="journal article" date="2019" name="Int. J. Syst. Evol. Microbiol.">
        <title>The Global Catalogue of Microorganisms (GCM) 10K type strain sequencing project: providing services to taxonomists for standard genome sequencing and annotation.</title>
        <authorList>
            <consortium name="The Broad Institute Genomics Platform"/>
            <consortium name="The Broad Institute Genome Sequencing Center for Infectious Disease"/>
            <person name="Wu L."/>
            <person name="Ma J."/>
        </authorList>
    </citation>
    <scope>NUCLEOTIDE SEQUENCE [LARGE SCALE GENOMIC DNA]</scope>
    <source>
        <strain evidence="3">JCM 18285</strain>
    </source>
</reference>
<dbReference type="InterPro" id="IPR007345">
    <property type="entry name" value="Polysacch_pyruvyl_Trfase"/>
</dbReference>
<dbReference type="RefSeq" id="WP_345191188.1">
    <property type="nucleotide sequence ID" value="NZ_BAABJJ010000018.1"/>
</dbReference>
<keyword evidence="3" id="KW-1185">Reference proteome</keyword>
<dbReference type="Pfam" id="PF04230">
    <property type="entry name" value="PS_pyruv_trans"/>
    <property type="match status" value="1"/>
</dbReference>
<dbReference type="EMBL" id="BAABJJ010000018">
    <property type="protein sequence ID" value="GAA4942994.1"/>
    <property type="molecule type" value="Genomic_DNA"/>
</dbReference>
<comment type="caution">
    <text evidence="2">The sequence shown here is derived from an EMBL/GenBank/DDBJ whole genome shotgun (WGS) entry which is preliminary data.</text>
</comment>
<sequence>MGKPKENYGDVLGRYLVEKISNKKVLFSHPKKFSILDFWQPIYVTAGSILAHINKKCVVWGSGVIQDNQIVKPAKFLAVRGPETRRVLMSQGYDVPEIYGDPALLLSDYYNPKLDKKYQLGIIPHYVDYEFVKNSFSHIKDVVVIDLMTNDIEHTTNEILQCKYIMSSSLHGIIVSHAYQIPALWIKFSDKLFGDDIKFKDYFKSVSIEPYTPLSIELLNDNENFEKLFERDKALPDKNIINNLKKGLMDVCPFK</sequence>
<gene>
    <name evidence="2" type="ORF">GCM10023314_15080</name>
</gene>
<keyword evidence="2" id="KW-0808">Transferase</keyword>
<proteinExistence type="predicted"/>
<feature type="domain" description="Polysaccharide pyruvyl transferase" evidence="1">
    <location>
        <begin position="48"/>
        <end position="186"/>
    </location>
</feature>
<evidence type="ECO:0000313" key="3">
    <source>
        <dbReference type="Proteomes" id="UP001501302"/>
    </source>
</evidence>
<protein>
    <submittedName>
        <fullName evidence="2">Polysaccharide pyruvyl transferase family protein</fullName>
    </submittedName>
</protein>
<name>A0ABP9GH76_9FLAO</name>
<dbReference type="GO" id="GO:0016740">
    <property type="term" value="F:transferase activity"/>
    <property type="evidence" value="ECO:0007669"/>
    <property type="project" value="UniProtKB-KW"/>
</dbReference>